<name>X1R5U9_9ZZZZ</name>
<feature type="region of interest" description="Disordered" evidence="1">
    <location>
        <begin position="1"/>
        <end position="42"/>
    </location>
</feature>
<dbReference type="AlphaFoldDB" id="X1R5U9"/>
<reference evidence="2" key="1">
    <citation type="journal article" date="2014" name="Front. Microbiol.">
        <title>High frequency of phylogenetically diverse reductive dehalogenase-homologous genes in deep subseafloor sedimentary metagenomes.</title>
        <authorList>
            <person name="Kawai M."/>
            <person name="Futagami T."/>
            <person name="Toyoda A."/>
            <person name="Takaki Y."/>
            <person name="Nishi S."/>
            <person name="Hori S."/>
            <person name="Arai W."/>
            <person name="Tsubouchi T."/>
            <person name="Morono Y."/>
            <person name="Uchiyama I."/>
            <person name="Ito T."/>
            <person name="Fujiyama A."/>
            <person name="Inagaki F."/>
            <person name="Takami H."/>
        </authorList>
    </citation>
    <scope>NUCLEOTIDE SEQUENCE</scope>
    <source>
        <strain evidence="2">Expedition CK06-06</strain>
    </source>
</reference>
<proteinExistence type="predicted"/>
<evidence type="ECO:0000313" key="2">
    <source>
        <dbReference type="EMBL" id="GAI75923.1"/>
    </source>
</evidence>
<feature type="non-terminal residue" evidence="2">
    <location>
        <position position="1"/>
    </location>
</feature>
<comment type="caution">
    <text evidence="2">The sequence shown here is derived from an EMBL/GenBank/DDBJ whole genome shotgun (WGS) entry which is preliminary data.</text>
</comment>
<protein>
    <submittedName>
        <fullName evidence="2">Uncharacterized protein</fullName>
    </submittedName>
</protein>
<dbReference type="EMBL" id="BARW01013081">
    <property type="protein sequence ID" value="GAI75923.1"/>
    <property type="molecule type" value="Genomic_DNA"/>
</dbReference>
<evidence type="ECO:0000256" key="1">
    <source>
        <dbReference type="SAM" id="MobiDB-lite"/>
    </source>
</evidence>
<gene>
    <name evidence="2" type="ORF">S12H4_24221</name>
</gene>
<accession>X1R5U9</accession>
<sequence>IIYRSKRPNRLLPRKYKPLEKKYRKKGKEKRSNKNKRVKNDN</sequence>
<organism evidence="2">
    <name type="scientific">marine sediment metagenome</name>
    <dbReference type="NCBI Taxonomy" id="412755"/>
    <lineage>
        <taxon>unclassified sequences</taxon>
        <taxon>metagenomes</taxon>
        <taxon>ecological metagenomes</taxon>
    </lineage>
</organism>